<accession>A0A0M0K8C0</accession>
<dbReference type="AlphaFoldDB" id="A0A0M0K8C0"/>
<evidence type="ECO:0000256" key="4">
    <source>
        <dbReference type="PROSITE-ProRule" id="PRU00207"/>
    </source>
</evidence>
<name>A0A0M0K8C0_9EUKA</name>
<proteinExistence type="predicted"/>
<sequence length="377" mass="40623">MPEELDDASERSCEFCDVGTQQALASRLLHTLAIRSTKKKQTVDEAESNLREKLLPPPSSGKGQAQSLAVLDAALDAAENITTLGTFFSSKEEVQKRVAACEQELDLSFRPTRRDRLAAELIRAYDVERRFHCGHALLGGGGGGCSPASTAASERHQLTCIFRPLACQNEGCFAVFSARSEVQHDETCGFKRLPCKRGCGQNVERQKMADHTDGECANKPVECPFVHLGCKQPCTQGTLNEHLQTATAAHLTLSLRVITMQQHAINSLEAKCAAAVVAATELAVVSARVGALEAGLDDMKKSTKQAVTELKAAMVKDIDALSKQHGKDHKKLDEGLAKVIKAHAALDKENRGEVEKLRKTVGEVVARMHGGAAPPAK</sequence>
<dbReference type="Gene3D" id="3.30.40.10">
    <property type="entry name" value="Zinc/RING finger domain, C3HC4 (zinc finger)"/>
    <property type="match status" value="1"/>
</dbReference>
<dbReference type="PANTHER" id="PTHR10131:SF161">
    <property type="entry name" value="F26K24.24 PROTEIN"/>
    <property type="match status" value="1"/>
</dbReference>
<evidence type="ECO:0000256" key="1">
    <source>
        <dbReference type="ARBA" id="ARBA00022723"/>
    </source>
</evidence>
<keyword evidence="1 4" id="KW-0479">Metal-binding</keyword>
<dbReference type="Pfam" id="PF02176">
    <property type="entry name" value="zf-TRAF"/>
    <property type="match status" value="1"/>
</dbReference>
<keyword evidence="7" id="KW-1185">Reference proteome</keyword>
<reference evidence="7" key="1">
    <citation type="journal article" date="2015" name="PLoS Genet.">
        <title>Genome Sequence and Transcriptome Analyses of Chrysochromulina tobin: Metabolic Tools for Enhanced Algal Fitness in the Prominent Order Prymnesiales (Haptophyceae).</title>
        <authorList>
            <person name="Hovde B.T."/>
            <person name="Deodato C.R."/>
            <person name="Hunsperger H.M."/>
            <person name="Ryken S.A."/>
            <person name="Yost W."/>
            <person name="Jha R.K."/>
            <person name="Patterson J."/>
            <person name="Monnat R.J. Jr."/>
            <person name="Barlow S.B."/>
            <person name="Starkenburg S.R."/>
            <person name="Cattolico R.A."/>
        </authorList>
    </citation>
    <scope>NUCLEOTIDE SEQUENCE</scope>
    <source>
        <strain evidence="7">CCMP291</strain>
    </source>
</reference>
<dbReference type="InterPro" id="IPR013083">
    <property type="entry name" value="Znf_RING/FYVE/PHD"/>
</dbReference>
<dbReference type="Proteomes" id="UP000037460">
    <property type="component" value="Unassembled WGS sequence"/>
</dbReference>
<dbReference type="InterPro" id="IPR001293">
    <property type="entry name" value="Znf_TRAF"/>
</dbReference>
<keyword evidence="3 4" id="KW-0862">Zinc</keyword>
<gene>
    <name evidence="6" type="ORF">Ctob_011487</name>
</gene>
<evidence type="ECO:0000256" key="2">
    <source>
        <dbReference type="ARBA" id="ARBA00022771"/>
    </source>
</evidence>
<dbReference type="SUPFAM" id="SSF49599">
    <property type="entry name" value="TRAF domain-like"/>
    <property type="match status" value="1"/>
</dbReference>
<dbReference type="PROSITE" id="PS50145">
    <property type="entry name" value="ZF_TRAF"/>
    <property type="match status" value="1"/>
</dbReference>
<evidence type="ECO:0000256" key="3">
    <source>
        <dbReference type="ARBA" id="ARBA00022833"/>
    </source>
</evidence>
<dbReference type="OrthoDB" id="1737200at2759"/>
<evidence type="ECO:0000259" key="5">
    <source>
        <dbReference type="PROSITE" id="PS50145"/>
    </source>
</evidence>
<feature type="zinc finger region" description="TRAF-type" evidence="4">
    <location>
        <begin position="184"/>
        <end position="231"/>
    </location>
</feature>
<comment type="caution">
    <text evidence="6">The sequence shown here is derived from an EMBL/GenBank/DDBJ whole genome shotgun (WGS) entry which is preliminary data.</text>
</comment>
<dbReference type="PANTHER" id="PTHR10131">
    <property type="entry name" value="TNF RECEPTOR ASSOCIATED FACTOR"/>
    <property type="match status" value="1"/>
</dbReference>
<organism evidence="6 7">
    <name type="scientific">Chrysochromulina tobinii</name>
    <dbReference type="NCBI Taxonomy" id="1460289"/>
    <lineage>
        <taxon>Eukaryota</taxon>
        <taxon>Haptista</taxon>
        <taxon>Haptophyta</taxon>
        <taxon>Prymnesiophyceae</taxon>
        <taxon>Prymnesiales</taxon>
        <taxon>Chrysochromulinaceae</taxon>
        <taxon>Chrysochromulina</taxon>
    </lineage>
</organism>
<evidence type="ECO:0000313" key="7">
    <source>
        <dbReference type="Proteomes" id="UP000037460"/>
    </source>
</evidence>
<protein>
    <recommendedName>
        <fullName evidence="5">TRAF-type domain-containing protein</fullName>
    </recommendedName>
</protein>
<dbReference type="EMBL" id="JWZX01001148">
    <property type="protein sequence ID" value="KOO34638.1"/>
    <property type="molecule type" value="Genomic_DNA"/>
</dbReference>
<dbReference type="GO" id="GO:0008270">
    <property type="term" value="F:zinc ion binding"/>
    <property type="evidence" value="ECO:0007669"/>
    <property type="project" value="UniProtKB-KW"/>
</dbReference>
<keyword evidence="2 4" id="KW-0863">Zinc-finger</keyword>
<feature type="domain" description="TRAF-type" evidence="5">
    <location>
        <begin position="184"/>
        <end position="231"/>
    </location>
</feature>
<evidence type="ECO:0000313" key="6">
    <source>
        <dbReference type="EMBL" id="KOO34638.1"/>
    </source>
</evidence>